<accession>A0A1B7YYW0</accession>
<dbReference type="InterPro" id="IPR006015">
    <property type="entry name" value="Universal_stress_UspA"/>
</dbReference>
<dbReference type="RefSeq" id="WP_068486848.1">
    <property type="nucleotide sequence ID" value="NZ_CP018760.1"/>
</dbReference>
<comment type="caution">
    <text evidence="3">The sequence shown here is derived from an EMBL/GenBank/DDBJ whole genome shotgun (WGS) entry which is preliminary data.</text>
</comment>
<dbReference type="SUPFAM" id="SSF52402">
    <property type="entry name" value="Adenine nucleotide alpha hydrolases-like"/>
    <property type="match status" value="1"/>
</dbReference>
<dbReference type="PRINTS" id="PR01438">
    <property type="entry name" value="UNVRSLSTRESS"/>
</dbReference>
<protein>
    <submittedName>
        <fullName evidence="3">Universal stress protein UspA</fullName>
    </submittedName>
</protein>
<evidence type="ECO:0000256" key="1">
    <source>
        <dbReference type="ARBA" id="ARBA00008791"/>
    </source>
</evidence>
<dbReference type="Gene3D" id="3.40.50.12370">
    <property type="match status" value="1"/>
</dbReference>
<dbReference type="Pfam" id="PF00582">
    <property type="entry name" value="Usp"/>
    <property type="match status" value="1"/>
</dbReference>
<name>A0A1B7YYW0_9FLAO</name>
<evidence type="ECO:0000313" key="4">
    <source>
        <dbReference type="Proteomes" id="UP000092164"/>
    </source>
</evidence>
<keyword evidence="4" id="KW-1185">Reference proteome</keyword>
<organism evidence="3 4">
    <name type="scientific">Maribacter hydrothermalis</name>
    <dbReference type="NCBI Taxonomy" id="1836467"/>
    <lineage>
        <taxon>Bacteria</taxon>
        <taxon>Pseudomonadati</taxon>
        <taxon>Bacteroidota</taxon>
        <taxon>Flavobacteriia</taxon>
        <taxon>Flavobacteriales</taxon>
        <taxon>Flavobacteriaceae</taxon>
        <taxon>Maribacter</taxon>
    </lineage>
</organism>
<feature type="domain" description="UspA" evidence="2">
    <location>
        <begin position="1"/>
        <end position="147"/>
    </location>
</feature>
<proteinExistence type="inferred from homology"/>
<comment type="similarity">
    <text evidence="1">Belongs to the universal stress protein A family.</text>
</comment>
<dbReference type="OrthoDB" id="9788959at2"/>
<sequence>MNRRILIPTDFSKNALNAIRYTVDLYAKLNCDFYFLNVFSFEKYTTNNLNIPEEGSAEFEQAKQNSEKKFTKLLNTLALHIENPKHNYYTESTYSFLSEAIKKNIAEKDIDLVAMGTKGATGSKRVLLGSNTVMAMEKIRECPVLAIPENTSFTSPKEIVFPTDYNEVFKKMELNYLVEIGKMHNAEIAILHLNQKKGLSETQLSNQQLLKIILSEVKHTFYNLTEKDLGVGIQTFVENRNSNMVAFINRKHFFFSSVFSRPLIKEIGYDSKVPILALH</sequence>
<dbReference type="EMBL" id="LZFP01000050">
    <property type="protein sequence ID" value="OBR35671.1"/>
    <property type="molecule type" value="Genomic_DNA"/>
</dbReference>
<dbReference type="InterPro" id="IPR006016">
    <property type="entry name" value="UspA"/>
</dbReference>
<dbReference type="PANTHER" id="PTHR46268">
    <property type="entry name" value="STRESS RESPONSE PROTEIN NHAX"/>
    <property type="match status" value="1"/>
</dbReference>
<gene>
    <name evidence="3" type="ORF">A9200_10745</name>
</gene>
<dbReference type="STRING" id="1836467.BTR34_01770"/>
<dbReference type="KEGG" id="mart:BTR34_01770"/>
<dbReference type="AlphaFoldDB" id="A0A1B7YYW0"/>
<reference evidence="4" key="1">
    <citation type="submission" date="2016-06" db="EMBL/GenBank/DDBJ databases">
        <authorList>
            <person name="Zhan P."/>
        </authorList>
    </citation>
    <scope>NUCLEOTIDE SEQUENCE [LARGE SCALE GENOMIC DNA]</scope>
    <source>
        <strain evidence="4">T28</strain>
    </source>
</reference>
<dbReference type="Proteomes" id="UP000092164">
    <property type="component" value="Unassembled WGS sequence"/>
</dbReference>
<evidence type="ECO:0000313" key="3">
    <source>
        <dbReference type="EMBL" id="OBR35671.1"/>
    </source>
</evidence>
<evidence type="ECO:0000259" key="2">
    <source>
        <dbReference type="Pfam" id="PF00582"/>
    </source>
</evidence>
<dbReference type="PANTHER" id="PTHR46268:SF6">
    <property type="entry name" value="UNIVERSAL STRESS PROTEIN UP12"/>
    <property type="match status" value="1"/>
</dbReference>
<dbReference type="CDD" id="cd00293">
    <property type="entry name" value="USP-like"/>
    <property type="match status" value="1"/>
</dbReference>